<keyword evidence="2" id="KW-1185">Reference proteome</keyword>
<name>A0A2Z2NX82_9GAMM</name>
<evidence type="ECO:0000313" key="2">
    <source>
        <dbReference type="Proteomes" id="UP000250079"/>
    </source>
</evidence>
<protein>
    <submittedName>
        <fullName evidence="1">Uncharacterized protein</fullName>
    </submittedName>
</protein>
<dbReference type="AlphaFoldDB" id="A0A2Z2NX82"/>
<dbReference type="Proteomes" id="UP000250079">
    <property type="component" value="Chromosome"/>
</dbReference>
<accession>A0A2Z2NX82</accession>
<dbReference type="EMBL" id="CP018632">
    <property type="protein sequence ID" value="ASJ76052.1"/>
    <property type="molecule type" value="Genomic_DNA"/>
</dbReference>
<reference evidence="1 2" key="1">
    <citation type="submission" date="2016-12" db="EMBL/GenBank/DDBJ databases">
        <authorList>
            <person name="Song W.-J."/>
            <person name="Kurnit D.M."/>
        </authorList>
    </citation>
    <scope>NUCLEOTIDE SEQUENCE [LARGE SCALE GENOMIC DNA]</scope>
    <source>
        <strain evidence="1 2">IMCC3135</strain>
    </source>
</reference>
<organism evidence="1 2">
    <name type="scientific">Granulosicoccus antarcticus IMCC3135</name>
    <dbReference type="NCBI Taxonomy" id="1192854"/>
    <lineage>
        <taxon>Bacteria</taxon>
        <taxon>Pseudomonadati</taxon>
        <taxon>Pseudomonadota</taxon>
        <taxon>Gammaproteobacteria</taxon>
        <taxon>Chromatiales</taxon>
        <taxon>Granulosicoccaceae</taxon>
        <taxon>Granulosicoccus</taxon>
    </lineage>
</organism>
<evidence type="ECO:0000313" key="1">
    <source>
        <dbReference type="EMBL" id="ASJ76052.1"/>
    </source>
</evidence>
<gene>
    <name evidence="1" type="ORF">IMCC3135_30015</name>
</gene>
<proteinExistence type="predicted"/>
<dbReference type="KEGG" id="gai:IMCC3135_30015"/>
<sequence>MEPDKQVEKRRARQDEYWRQRTLARQIQMQRRAQTDGELQDGEQALEEMDSRHRMGKLLNFFMDAYNDLKPAEPFFHWIESMTQIDQLKILQKIMKDRGYGGIVKPEWIRAFKRGCRCMHASCDCFVEAIVQGESARGEFVIS</sequence>